<keyword evidence="1" id="KW-0812">Transmembrane</keyword>
<keyword evidence="3" id="KW-1185">Reference proteome</keyword>
<dbReference type="Proteomes" id="UP000244081">
    <property type="component" value="Unassembled WGS sequence"/>
</dbReference>
<name>A0A2T5VB03_9HYPH</name>
<protein>
    <submittedName>
        <fullName evidence="2">Uncharacterized protein</fullName>
    </submittedName>
</protein>
<dbReference type="EMBL" id="QAYG01000003">
    <property type="protein sequence ID" value="PTW60932.1"/>
    <property type="molecule type" value="Genomic_DNA"/>
</dbReference>
<proteinExistence type="predicted"/>
<comment type="caution">
    <text evidence="2">The sequence shown here is derived from an EMBL/GenBank/DDBJ whole genome shotgun (WGS) entry which is preliminary data.</text>
</comment>
<dbReference type="AlphaFoldDB" id="A0A2T5VB03"/>
<evidence type="ECO:0000313" key="2">
    <source>
        <dbReference type="EMBL" id="PTW60932.1"/>
    </source>
</evidence>
<organism evidence="2 3">
    <name type="scientific">Breoghania corrubedonensis</name>
    <dbReference type="NCBI Taxonomy" id="665038"/>
    <lineage>
        <taxon>Bacteria</taxon>
        <taxon>Pseudomonadati</taxon>
        <taxon>Pseudomonadota</taxon>
        <taxon>Alphaproteobacteria</taxon>
        <taxon>Hyphomicrobiales</taxon>
        <taxon>Stappiaceae</taxon>
        <taxon>Breoghania</taxon>
    </lineage>
</organism>
<sequence length="194" mass="21694">MTRRMIAHIALAGLALSLVIVAAIWLVVLPAMLPAGQLPFDFYKGSMTFDQARDLMLALGERGRSLYRYVLIPLDMVLVVAYGAGIGCAIVWLRGIPDTWGQHPSPYEMRRRQPAGRRIRSAVGSVFLVAPFLAAAFDFWENILVFRMLGQGDGLSIRLLEELNRTSGYKWAFLALSVVALFFAMLGFAMRRKR</sequence>
<dbReference type="OrthoDB" id="5198105at2"/>
<feature type="transmembrane region" description="Helical" evidence="1">
    <location>
        <begin position="119"/>
        <end position="140"/>
    </location>
</feature>
<keyword evidence="1" id="KW-0472">Membrane</keyword>
<evidence type="ECO:0000256" key="1">
    <source>
        <dbReference type="SAM" id="Phobius"/>
    </source>
</evidence>
<dbReference type="RefSeq" id="WP_107989756.1">
    <property type="nucleotide sequence ID" value="NZ_QAYG01000003.1"/>
</dbReference>
<reference evidence="2 3" key="1">
    <citation type="submission" date="2018-04" db="EMBL/GenBank/DDBJ databases">
        <title>Genomic Encyclopedia of Archaeal and Bacterial Type Strains, Phase II (KMG-II): from individual species to whole genera.</title>
        <authorList>
            <person name="Goeker M."/>
        </authorList>
    </citation>
    <scope>NUCLEOTIDE SEQUENCE [LARGE SCALE GENOMIC DNA]</scope>
    <source>
        <strain evidence="2 3">DSM 23382</strain>
    </source>
</reference>
<feature type="transmembrane region" description="Helical" evidence="1">
    <location>
        <begin position="66"/>
        <end position="93"/>
    </location>
</feature>
<gene>
    <name evidence="2" type="ORF">C8N35_103113</name>
</gene>
<evidence type="ECO:0000313" key="3">
    <source>
        <dbReference type="Proteomes" id="UP000244081"/>
    </source>
</evidence>
<feature type="transmembrane region" description="Helical" evidence="1">
    <location>
        <begin position="171"/>
        <end position="190"/>
    </location>
</feature>
<accession>A0A2T5VB03</accession>
<keyword evidence="1" id="KW-1133">Transmembrane helix</keyword>